<keyword evidence="2" id="KW-1185">Reference proteome</keyword>
<dbReference type="Proteomes" id="UP000663760">
    <property type="component" value="Chromosome 11"/>
</dbReference>
<dbReference type="EMBL" id="LR746274">
    <property type="protein sequence ID" value="CAA7404393.1"/>
    <property type="molecule type" value="Genomic_DNA"/>
</dbReference>
<sequence length="74" mass="8304">MPPPWRKRVGSSRASRTTNILNIIQLNNDEEKVKEGINSFEIINLYVKAQVDEKIIVEMVDSGATSNFISLGEV</sequence>
<dbReference type="OrthoDB" id="1194100at2759"/>
<evidence type="ECO:0000313" key="2">
    <source>
        <dbReference type="Proteomes" id="UP000663760"/>
    </source>
</evidence>
<gene>
    <name evidence="1" type="ORF">SI8410_11015071</name>
</gene>
<accession>A0A7I8L2Y8</accession>
<proteinExistence type="predicted"/>
<reference evidence="1" key="1">
    <citation type="submission" date="2020-02" db="EMBL/GenBank/DDBJ databases">
        <authorList>
            <person name="Scholz U."/>
            <person name="Mascher M."/>
            <person name="Fiebig A."/>
        </authorList>
    </citation>
    <scope>NUCLEOTIDE SEQUENCE</scope>
</reference>
<dbReference type="AlphaFoldDB" id="A0A7I8L2Y8"/>
<name>A0A7I8L2Y8_SPIIN</name>
<protein>
    <submittedName>
        <fullName evidence="1">Uncharacterized protein</fullName>
    </submittedName>
</protein>
<organism evidence="1 2">
    <name type="scientific">Spirodela intermedia</name>
    <name type="common">Intermediate duckweed</name>
    <dbReference type="NCBI Taxonomy" id="51605"/>
    <lineage>
        <taxon>Eukaryota</taxon>
        <taxon>Viridiplantae</taxon>
        <taxon>Streptophyta</taxon>
        <taxon>Embryophyta</taxon>
        <taxon>Tracheophyta</taxon>
        <taxon>Spermatophyta</taxon>
        <taxon>Magnoliopsida</taxon>
        <taxon>Liliopsida</taxon>
        <taxon>Araceae</taxon>
        <taxon>Lemnoideae</taxon>
        <taxon>Spirodela</taxon>
    </lineage>
</organism>
<evidence type="ECO:0000313" key="1">
    <source>
        <dbReference type="EMBL" id="CAA7404393.1"/>
    </source>
</evidence>